<protein>
    <submittedName>
        <fullName evidence="2">Uncharacterized protein</fullName>
    </submittedName>
</protein>
<sequence length="160" mass="17182">MNQDKLSGTGTGTQYPAATDVAKESGATNYGGTELVDDPNNPNYIGHGVGHRDPKTGAPMDAFVHIPTRGELHPEEFALAKAADTAKATDAEMLETKYNITKPGKYHANWYKTKSAMNGILAKMTGSQKHFHKAAMQSDLATLEMGAYNEKSGGFSFSKL</sequence>
<gene>
    <name evidence="2" type="ORF">H4R20_007071</name>
</gene>
<dbReference type="Proteomes" id="UP001140094">
    <property type="component" value="Unassembled WGS sequence"/>
</dbReference>
<evidence type="ECO:0000256" key="1">
    <source>
        <dbReference type="SAM" id="MobiDB-lite"/>
    </source>
</evidence>
<proteinExistence type="predicted"/>
<dbReference type="EMBL" id="JANBUO010003621">
    <property type="protein sequence ID" value="KAJ2790102.1"/>
    <property type="molecule type" value="Genomic_DNA"/>
</dbReference>
<evidence type="ECO:0000313" key="3">
    <source>
        <dbReference type="Proteomes" id="UP001140094"/>
    </source>
</evidence>
<evidence type="ECO:0000313" key="2">
    <source>
        <dbReference type="EMBL" id="KAJ2790102.1"/>
    </source>
</evidence>
<dbReference type="OrthoDB" id="5522983at2759"/>
<reference evidence="2" key="1">
    <citation type="submission" date="2022-07" db="EMBL/GenBank/DDBJ databases">
        <title>Phylogenomic reconstructions and comparative analyses of Kickxellomycotina fungi.</title>
        <authorList>
            <person name="Reynolds N.K."/>
            <person name="Stajich J.E."/>
            <person name="Barry K."/>
            <person name="Grigoriev I.V."/>
            <person name="Crous P."/>
            <person name="Smith M.E."/>
        </authorList>
    </citation>
    <scope>NUCLEOTIDE SEQUENCE</scope>
    <source>
        <strain evidence="2">NRRL 1565</strain>
    </source>
</reference>
<organism evidence="2 3">
    <name type="scientific">Coemansia guatemalensis</name>
    <dbReference type="NCBI Taxonomy" id="2761395"/>
    <lineage>
        <taxon>Eukaryota</taxon>
        <taxon>Fungi</taxon>
        <taxon>Fungi incertae sedis</taxon>
        <taxon>Zoopagomycota</taxon>
        <taxon>Kickxellomycotina</taxon>
        <taxon>Kickxellomycetes</taxon>
        <taxon>Kickxellales</taxon>
        <taxon>Kickxellaceae</taxon>
        <taxon>Coemansia</taxon>
    </lineage>
</organism>
<dbReference type="AlphaFoldDB" id="A0A9W8HNG5"/>
<feature type="compositionally biased region" description="Polar residues" evidence="1">
    <location>
        <begin position="1"/>
        <end position="16"/>
    </location>
</feature>
<comment type="caution">
    <text evidence="2">The sequence shown here is derived from an EMBL/GenBank/DDBJ whole genome shotgun (WGS) entry which is preliminary data.</text>
</comment>
<keyword evidence="3" id="KW-1185">Reference proteome</keyword>
<accession>A0A9W8HNG5</accession>
<name>A0A9W8HNG5_9FUNG</name>
<feature type="region of interest" description="Disordered" evidence="1">
    <location>
        <begin position="1"/>
        <end position="42"/>
    </location>
</feature>